<dbReference type="Gene3D" id="3.20.20.190">
    <property type="entry name" value="Phosphatidylinositol (PI) phosphodiesterase"/>
    <property type="match status" value="1"/>
</dbReference>
<dbReference type="PANTHER" id="PTHR43620:SF7">
    <property type="entry name" value="GLYCEROPHOSPHODIESTER PHOSPHODIESTERASE GDPD5-RELATED"/>
    <property type="match status" value="1"/>
</dbReference>
<gene>
    <name evidence="8" type="ORF">BJ989_001373</name>
</gene>
<dbReference type="GO" id="GO:0042597">
    <property type="term" value="C:periplasmic space"/>
    <property type="evidence" value="ECO:0007669"/>
    <property type="project" value="TreeGrafter"/>
</dbReference>
<comment type="caution">
    <text evidence="8">The sequence shown here is derived from an EMBL/GenBank/DDBJ whole genome shotgun (WGS) entry which is preliminary data.</text>
</comment>
<dbReference type="InterPro" id="IPR030395">
    <property type="entry name" value="GP_PDE_dom"/>
</dbReference>
<dbReference type="Pfam" id="PF03009">
    <property type="entry name" value="GDPD"/>
    <property type="match status" value="1"/>
</dbReference>
<evidence type="ECO:0000256" key="3">
    <source>
        <dbReference type="ARBA" id="ARBA00022729"/>
    </source>
</evidence>
<keyword evidence="3" id="KW-0732">Signal</keyword>
<evidence type="ECO:0000256" key="1">
    <source>
        <dbReference type="ARBA" id="ARBA00007277"/>
    </source>
</evidence>
<evidence type="ECO:0000256" key="6">
    <source>
        <dbReference type="ARBA" id="ARBA00047512"/>
    </source>
</evidence>
<keyword evidence="9" id="KW-1185">Reference proteome</keyword>
<dbReference type="GO" id="GO:0006071">
    <property type="term" value="P:glycerol metabolic process"/>
    <property type="evidence" value="ECO:0007669"/>
    <property type="project" value="UniProtKB-KW"/>
</dbReference>
<accession>A0A7Y9RTJ3</accession>
<dbReference type="PANTHER" id="PTHR43620">
    <property type="entry name" value="GLYCEROPHOSPHORYL DIESTER PHOSPHODIESTERASE"/>
    <property type="match status" value="1"/>
</dbReference>
<dbReference type="GO" id="GO:0008889">
    <property type="term" value="F:glycerophosphodiester phosphodiesterase activity"/>
    <property type="evidence" value="ECO:0007669"/>
    <property type="project" value="UniProtKB-EC"/>
</dbReference>
<name>A0A7Y9RTJ3_9ACTN</name>
<dbReference type="EMBL" id="JACCAC010000001">
    <property type="protein sequence ID" value="NYG55069.1"/>
    <property type="molecule type" value="Genomic_DNA"/>
</dbReference>
<dbReference type="SUPFAM" id="SSF51695">
    <property type="entry name" value="PLC-like phosphodiesterases"/>
    <property type="match status" value="1"/>
</dbReference>
<evidence type="ECO:0000313" key="8">
    <source>
        <dbReference type="EMBL" id="NYG55069.1"/>
    </source>
</evidence>
<proteinExistence type="inferred from homology"/>
<evidence type="ECO:0000313" key="9">
    <source>
        <dbReference type="Proteomes" id="UP000544110"/>
    </source>
</evidence>
<evidence type="ECO:0000256" key="5">
    <source>
        <dbReference type="ARBA" id="ARBA00022801"/>
    </source>
</evidence>
<dbReference type="RefSeq" id="WP_179517573.1">
    <property type="nucleotide sequence ID" value="NZ_JACCAC010000001.1"/>
</dbReference>
<evidence type="ECO:0000259" key="7">
    <source>
        <dbReference type="PROSITE" id="PS51704"/>
    </source>
</evidence>
<protein>
    <recommendedName>
        <fullName evidence="2">glycerophosphodiester phosphodiesterase</fullName>
        <ecNumber evidence="2">3.1.4.46</ecNumber>
    </recommendedName>
</protein>
<sequence>MALPSSPNRTSVQRSLVVTPAVVAHRGASGVRPEHTLAAYRTAIRRGVDDVELDLVPTRDGVLVARHDVELSATTDVADHPELAHLRTTKVVDGREETGWFVEDLTLAEVKRLGARERSPHARPGSARHDGREGVATLTEVLAAVRAESVLRGREVGVVLEIKHAARAEALGLPVEERLLADLRRYGLDHPRARVTLMSFETTVLRNLARMTRLPLVQLLDRPDRRPADLAAAGDPTTYADLASPEGLALLDEYADGIGAHKELVLPRDASGATTGPSSLVRDAHRQWLTVHVWTLRAENRFLPRELRSAGGPDDHGDLLGEARAFLDAGVDGLICDHPEVALAARAEQLARA</sequence>
<comment type="similarity">
    <text evidence="1">Belongs to the glycerophosphoryl diester phosphodiesterase family.</text>
</comment>
<feature type="domain" description="GP-PDE" evidence="7">
    <location>
        <begin position="20"/>
        <end position="346"/>
    </location>
</feature>
<dbReference type="Proteomes" id="UP000544110">
    <property type="component" value="Unassembled WGS sequence"/>
</dbReference>
<dbReference type="InterPro" id="IPR017946">
    <property type="entry name" value="PLC-like_Pdiesterase_TIM-brl"/>
</dbReference>
<dbReference type="EC" id="3.1.4.46" evidence="2"/>
<keyword evidence="5 8" id="KW-0378">Hydrolase</keyword>
<dbReference type="GO" id="GO:0006629">
    <property type="term" value="P:lipid metabolic process"/>
    <property type="evidence" value="ECO:0007669"/>
    <property type="project" value="InterPro"/>
</dbReference>
<comment type="catalytic activity">
    <reaction evidence="6">
        <text>a sn-glycero-3-phosphodiester + H2O = an alcohol + sn-glycerol 3-phosphate + H(+)</text>
        <dbReference type="Rhea" id="RHEA:12969"/>
        <dbReference type="ChEBI" id="CHEBI:15377"/>
        <dbReference type="ChEBI" id="CHEBI:15378"/>
        <dbReference type="ChEBI" id="CHEBI:30879"/>
        <dbReference type="ChEBI" id="CHEBI:57597"/>
        <dbReference type="ChEBI" id="CHEBI:83408"/>
        <dbReference type="EC" id="3.1.4.46"/>
    </reaction>
</comment>
<dbReference type="PROSITE" id="PS51704">
    <property type="entry name" value="GP_PDE"/>
    <property type="match status" value="1"/>
</dbReference>
<evidence type="ECO:0000256" key="2">
    <source>
        <dbReference type="ARBA" id="ARBA00012247"/>
    </source>
</evidence>
<keyword evidence="4" id="KW-0319">Glycerol metabolism</keyword>
<organism evidence="8 9">
    <name type="scientific">Nocardioides perillae</name>
    <dbReference type="NCBI Taxonomy" id="1119534"/>
    <lineage>
        <taxon>Bacteria</taxon>
        <taxon>Bacillati</taxon>
        <taxon>Actinomycetota</taxon>
        <taxon>Actinomycetes</taxon>
        <taxon>Propionibacteriales</taxon>
        <taxon>Nocardioidaceae</taxon>
        <taxon>Nocardioides</taxon>
    </lineage>
</organism>
<dbReference type="AlphaFoldDB" id="A0A7Y9RTJ3"/>
<reference evidence="8 9" key="1">
    <citation type="submission" date="2020-07" db="EMBL/GenBank/DDBJ databases">
        <title>Sequencing the genomes of 1000 actinobacteria strains.</title>
        <authorList>
            <person name="Klenk H.-P."/>
        </authorList>
    </citation>
    <scope>NUCLEOTIDE SEQUENCE [LARGE SCALE GENOMIC DNA]</scope>
    <source>
        <strain evidence="8 9">DSM 24552</strain>
    </source>
</reference>
<evidence type="ECO:0000256" key="4">
    <source>
        <dbReference type="ARBA" id="ARBA00022798"/>
    </source>
</evidence>